<comment type="caution">
    <text evidence="5">The sequence shown here is derived from an EMBL/GenBank/DDBJ whole genome shotgun (WGS) entry which is preliminary data.</text>
</comment>
<dbReference type="PANTHER" id="PTHR37469">
    <property type="entry name" value="CELLOBIONIC ACID PHOSPHORYLASE-RELATED"/>
    <property type="match status" value="1"/>
</dbReference>
<keyword evidence="2" id="KW-0808">Transferase</keyword>
<dbReference type="InterPro" id="IPR033432">
    <property type="entry name" value="GH94_catalytic"/>
</dbReference>
<dbReference type="Pfam" id="PF06165">
    <property type="entry name" value="GH94_b-supersand"/>
    <property type="match status" value="1"/>
</dbReference>
<evidence type="ECO:0000259" key="4">
    <source>
        <dbReference type="Pfam" id="PF17167"/>
    </source>
</evidence>
<dbReference type="GO" id="GO:0016758">
    <property type="term" value="F:hexosyltransferase activity"/>
    <property type="evidence" value="ECO:0007669"/>
    <property type="project" value="InterPro"/>
</dbReference>
<dbReference type="CDD" id="cd11748">
    <property type="entry name" value="GH94N_NdvB_like"/>
    <property type="match status" value="1"/>
</dbReference>
<reference evidence="5 6" key="1">
    <citation type="submission" date="2007-06" db="EMBL/GenBank/DDBJ databases">
        <authorList>
            <person name="Shimkets L."/>
            <person name="Ferriera S."/>
            <person name="Johnson J."/>
            <person name="Kravitz S."/>
            <person name="Beeson K."/>
            <person name="Sutton G."/>
            <person name="Rogers Y.-H."/>
            <person name="Friedman R."/>
            <person name="Frazier M."/>
            <person name="Venter J.C."/>
        </authorList>
    </citation>
    <scope>NUCLEOTIDE SEQUENCE [LARGE SCALE GENOMIC DNA]</scope>
    <source>
        <strain evidence="5 6">SIR-1</strain>
    </source>
</reference>
<dbReference type="Pfam" id="PF17167">
    <property type="entry name" value="Glyco_hydro_94"/>
    <property type="match status" value="1"/>
</dbReference>
<dbReference type="InterPro" id="IPR011013">
    <property type="entry name" value="Gal_mutarotase_sf_dom"/>
</dbReference>
<dbReference type="STRING" id="391625.PPSIR1_27478"/>
<dbReference type="GO" id="GO:0030245">
    <property type="term" value="P:cellulose catabolic process"/>
    <property type="evidence" value="ECO:0007669"/>
    <property type="project" value="InterPro"/>
</dbReference>
<keyword evidence="6" id="KW-1185">Reference proteome</keyword>
<evidence type="ECO:0000313" key="6">
    <source>
        <dbReference type="Proteomes" id="UP000005801"/>
    </source>
</evidence>
<dbReference type="Gene3D" id="2.70.98.40">
    <property type="entry name" value="Glycoside hydrolase, family 65, N-terminal domain"/>
    <property type="match status" value="1"/>
</dbReference>
<gene>
    <name evidence="5" type="ORF">PPSIR1_27478</name>
</gene>
<evidence type="ECO:0000259" key="3">
    <source>
        <dbReference type="Pfam" id="PF06165"/>
    </source>
</evidence>
<dbReference type="PANTHER" id="PTHR37469:SF2">
    <property type="entry name" value="CELLOBIONIC ACID PHOSPHORYLASE"/>
    <property type="match status" value="1"/>
</dbReference>
<dbReference type="EMBL" id="ABCS01000022">
    <property type="protein sequence ID" value="EDM79180.1"/>
    <property type="molecule type" value="Genomic_DNA"/>
</dbReference>
<accession>A6G4R0</accession>
<dbReference type="SUPFAM" id="SSF48208">
    <property type="entry name" value="Six-hairpin glycosidases"/>
    <property type="match status" value="1"/>
</dbReference>
<name>A6G4R0_9BACT</name>
<feature type="domain" description="Glycosyl hydrolase 94 supersandwich" evidence="3">
    <location>
        <begin position="77"/>
        <end position="290"/>
    </location>
</feature>
<dbReference type="InterPro" id="IPR010383">
    <property type="entry name" value="Glyco_hydrolase_94_b-supersand"/>
</dbReference>
<dbReference type="GO" id="GO:0030246">
    <property type="term" value="F:carbohydrate binding"/>
    <property type="evidence" value="ECO:0007669"/>
    <property type="project" value="InterPro"/>
</dbReference>
<dbReference type="Gene3D" id="1.50.10.10">
    <property type="match status" value="1"/>
</dbReference>
<proteinExistence type="predicted"/>
<dbReference type="InterPro" id="IPR052047">
    <property type="entry name" value="GH94_Enzymes"/>
</dbReference>
<organism evidence="5 6">
    <name type="scientific">Plesiocystis pacifica SIR-1</name>
    <dbReference type="NCBI Taxonomy" id="391625"/>
    <lineage>
        <taxon>Bacteria</taxon>
        <taxon>Pseudomonadati</taxon>
        <taxon>Myxococcota</taxon>
        <taxon>Polyangia</taxon>
        <taxon>Nannocystales</taxon>
        <taxon>Nannocystaceae</taxon>
        <taxon>Plesiocystis</taxon>
    </lineage>
</organism>
<evidence type="ECO:0000256" key="2">
    <source>
        <dbReference type="ARBA" id="ARBA00022679"/>
    </source>
</evidence>
<dbReference type="InterPro" id="IPR037018">
    <property type="entry name" value="GH65_N"/>
</dbReference>
<protein>
    <submittedName>
        <fullName evidence="5">NdvB protein</fullName>
    </submittedName>
</protein>
<dbReference type="InterPro" id="IPR012341">
    <property type="entry name" value="6hp_glycosidase-like_sf"/>
</dbReference>
<dbReference type="eggNOG" id="COG3459">
    <property type="taxonomic scope" value="Bacteria"/>
</dbReference>
<sequence>MSMLSHSRSGDRVTLHSPTAMPQACGLLWNRRMLLHVNCRGFVTAQHMQPEPGKYAHAPFLEARTFMQPEQPLYAQHPGRFLFLRDEATGQAWSLPHEPMRRPVDSFRFEVGQAAIGWVLGVGELEVSLTVSLPVDATAELWTASLRNAGAAARRVSIYPCFSVGYMSWMNQSAAWDEGLLGLVARSVSPYQRLEDYPRIAQLKDWTALLADQRPDSWEARLEAFEGEGGWADPSALARPRLGRGEAHYETPIAALQYALELGAGEARQWRFVFAPARDAGELQQLRARLLAPGAFEREAQASRVYLEGGRGCLRQRSPDAELDAFANHWLPRQVWYHGDTNRLTTNPQTRNYLQDALGMVYVEPARAKQVFRAALSQQHEDGGMPDGVLLSPEAEQQYINQVPHMDHCVWLPVCVAPYLDETGDWAFLREVVTGRDGQGATVFERVCAAMRWLLRHRDARGLSLIAQGDWCDPMNMVGPAGRGVSGWLTIAAAHALRLWVEVARELGEAGVVDELGRGADELAASAQAHLWDGDWFARGISDAGRRFGVAADEEGRIFLNPQSWALLAGIADADQRERIVRAVDAQLDSPWGVMLLAPAFTRMHEHIGRVTQKFPGSAENGSIYNHAAAFWIHALYRAGEGERAWTQLRRMLPGPGADDLIRRGQLPVFIPNYYRGAVHQFPRTAGRSSQMFNTGTASWIYRILVEDLFGLRGSPRGLRVDPALPRSWSEARVERRFRGASFSVTYRRGSGPLAVTLDGVALDEPLVRDVEAGRRYALDVKLPA</sequence>
<dbReference type="SUPFAM" id="SSF74650">
    <property type="entry name" value="Galactose mutarotase-like"/>
    <property type="match status" value="1"/>
</dbReference>
<dbReference type="InterPro" id="IPR008928">
    <property type="entry name" value="6-hairpin_glycosidase_sf"/>
</dbReference>
<evidence type="ECO:0000256" key="1">
    <source>
        <dbReference type="ARBA" id="ARBA00022676"/>
    </source>
</evidence>
<keyword evidence="1" id="KW-0328">Glycosyltransferase</keyword>
<evidence type="ECO:0000313" key="5">
    <source>
        <dbReference type="EMBL" id="EDM79180.1"/>
    </source>
</evidence>
<dbReference type="Gene3D" id="2.60.420.10">
    <property type="entry name" value="Maltose phosphorylase, domain 3"/>
    <property type="match status" value="1"/>
</dbReference>
<dbReference type="Proteomes" id="UP000005801">
    <property type="component" value="Unassembled WGS sequence"/>
</dbReference>
<dbReference type="InterPro" id="IPR037814">
    <property type="entry name" value="GH94N_CBAP"/>
</dbReference>
<feature type="domain" description="Glycosyl hydrolase 94 catalytic" evidence="4">
    <location>
        <begin position="351"/>
        <end position="711"/>
    </location>
</feature>
<dbReference type="AlphaFoldDB" id="A6G4R0"/>